<organism evidence="6 7">
    <name type="scientific">Kalanchoe fedtschenkoi</name>
    <name type="common">Lavender scallops</name>
    <name type="synonym">South American air plant</name>
    <dbReference type="NCBI Taxonomy" id="63787"/>
    <lineage>
        <taxon>Eukaryota</taxon>
        <taxon>Viridiplantae</taxon>
        <taxon>Streptophyta</taxon>
        <taxon>Embryophyta</taxon>
        <taxon>Tracheophyta</taxon>
        <taxon>Spermatophyta</taxon>
        <taxon>Magnoliopsida</taxon>
        <taxon>eudicotyledons</taxon>
        <taxon>Gunneridae</taxon>
        <taxon>Pentapetalae</taxon>
        <taxon>Saxifragales</taxon>
        <taxon>Crassulaceae</taxon>
        <taxon>Kalanchoe</taxon>
    </lineage>
</organism>
<dbReference type="Gramene" id="Kaladp0082s0010.1.v1.1">
    <property type="protein sequence ID" value="Kaladp0082s0010.1.v1.1"/>
    <property type="gene ID" value="Kaladp0082s0010.v1.1"/>
</dbReference>
<name>A0A7N0USZ6_KALFE</name>
<dbReference type="InterPro" id="IPR044807">
    <property type="entry name" value="DRIP1-like"/>
</dbReference>
<dbReference type="EnsemblPlants" id="Kaladp0082s0010.1.v1.1">
    <property type="protein sequence ID" value="Kaladp0082s0010.1.v1.1"/>
    <property type="gene ID" value="Kaladp0082s0010.v1.1"/>
</dbReference>
<accession>A0A7N0USZ6</accession>
<dbReference type="PANTHER" id="PTHR46293:SF3">
    <property type="entry name" value="E3 UBIQUITIN PROTEIN LIGASE DRIPH-RELATED"/>
    <property type="match status" value="1"/>
</dbReference>
<keyword evidence="1" id="KW-0479">Metal-binding</keyword>
<dbReference type="AlphaFoldDB" id="A0A7N0USZ6"/>
<dbReference type="InterPro" id="IPR013083">
    <property type="entry name" value="Znf_RING/FYVE/PHD"/>
</dbReference>
<dbReference type="PANTHER" id="PTHR46293">
    <property type="entry name" value="E3 UBIQUITIN PROTEIN LIGASE DRIP1"/>
    <property type="match status" value="1"/>
</dbReference>
<dbReference type="GO" id="GO:0008270">
    <property type="term" value="F:zinc ion binding"/>
    <property type="evidence" value="ECO:0007669"/>
    <property type="project" value="UniProtKB-KW"/>
</dbReference>
<dbReference type="Gramene" id="Kaladp0082s0010.2.v1.1">
    <property type="protein sequence ID" value="Kaladp0082s0010.2.v1.1"/>
    <property type="gene ID" value="Kaladp0082s0010.v1.1"/>
</dbReference>
<feature type="domain" description="RING-type" evidence="5">
    <location>
        <begin position="17"/>
        <end position="58"/>
    </location>
</feature>
<reference evidence="6" key="1">
    <citation type="submission" date="2021-01" db="UniProtKB">
        <authorList>
            <consortium name="EnsemblPlants"/>
        </authorList>
    </citation>
    <scope>IDENTIFICATION</scope>
</reference>
<proteinExistence type="predicted"/>
<dbReference type="OMA" id="FTNICAH"/>
<evidence type="ECO:0000256" key="4">
    <source>
        <dbReference type="PROSITE-ProRule" id="PRU00175"/>
    </source>
</evidence>
<dbReference type="InterPro" id="IPR001841">
    <property type="entry name" value="Znf_RING"/>
</dbReference>
<dbReference type="EnsemblPlants" id="Kaladp0082s0010.2.v1.1">
    <property type="protein sequence ID" value="Kaladp0082s0010.2.v1.1"/>
    <property type="gene ID" value="Kaladp0082s0010.v1.1"/>
</dbReference>
<dbReference type="Gene3D" id="3.30.40.10">
    <property type="entry name" value="Zinc/RING finger domain, C3HC4 (zinc finger)"/>
    <property type="match status" value="1"/>
</dbReference>
<evidence type="ECO:0000313" key="6">
    <source>
        <dbReference type="EnsemblPlants" id="Kaladp0082s0010.1.v1.1"/>
    </source>
</evidence>
<sequence>METRLVKKNAVASCLSCSICLGLLNEATTVSVCLHTFCKSCITKKIVEEDISNCPQCNTYLGGDPLEKLRMDNSLQKIRATLFPLNSYKPEVHDKSKLTCQSALSANAAPKSNAKKGKLSSGSMHFFESGTVKNQLISHIQQVKEIEPRDHQNHSDVPVTGQGDDYRSCSSGPSPIWFSLISSTEENGSPPLPQIPLCYLNTKNGNAPVQLVKKYLVRKLNLSSEAEVEITLIGEVLGDHCCLKDLLQLWLRTRPQGKRIGQDSAKDAVMPLVYSRKA</sequence>
<keyword evidence="2 4" id="KW-0863">Zinc-finger</keyword>
<evidence type="ECO:0000256" key="1">
    <source>
        <dbReference type="ARBA" id="ARBA00022723"/>
    </source>
</evidence>
<protein>
    <recommendedName>
        <fullName evidence="5">RING-type domain-containing protein</fullName>
    </recommendedName>
</protein>
<dbReference type="PROSITE" id="PS00518">
    <property type="entry name" value="ZF_RING_1"/>
    <property type="match status" value="1"/>
</dbReference>
<dbReference type="InterPro" id="IPR017907">
    <property type="entry name" value="Znf_RING_CS"/>
</dbReference>
<dbReference type="Gene3D" id="3.10.20.90">
    <property type="entry name" value="Phosphatidylinositol 3-kinase Catalytic Subunit, Chain A, domain 1"/>
    <property type="match status" value="1"/>
</dbReference>
<evidence type="ECO:0000256" key="2">
    <source>
        <dbReference type="ARBA" id="ARBA00022771"/>
    </source>
</evidence>
<evidence type="ECO:0000259" key="5">
    <source>
        <dbReference type="PROSITE" id="PS50089"/>
    </source>
</evidence>
<dbReference type="SUPFAM" id="SSF57850">
    <property type="entry name" value="RING/U-box"/>
    <property type="match status" value="1"/>
</dbReference>
<keyword evidence="7" id="KW-1185">Reference proteome</keyword>
<dbReference type="Pfam" id="PF13923">
    <property type="entry name" value="zf-C3HC4_2"/>
    <property type="match status" value="1"/>
</dbReference>
<dbReference type="PROSITE" id="PS50089">
    <property type="entry name" value="ZF_RING_2"/>
    <property type="match status" value="1"/>
</dbReference>
<dbReference type="SMART" id="SM00184">
    <property type="entry name" value="RING"/>
    <property type="match status" value="1"/>
</dbReference>
<dbReference type="GO" id="GO:0004842">
    <property type="term" value="F:ubiquitin-protein transferase activity"/>
    <property type="evidence" value="ECO:0007669"/>
    <property type="project" value="InterPro"/>
</dbReference>
<evidence type="ECO:0000313" key="7">
    <source>
        <dbReference type="Proteomes" id="UP000594263"/>
    </source>
</evidence>
<dbReference type="Proteomes" id="UP000594263">
    <property type="component" value="Unplaced"/>
</dbReference>
<evidence type="ECO:0000256" key="3">
    <source>
        <dbReference type="ARBA" id="ARBA00022833"/>
    </source>
</evidence>
<keyword evidence="3" id="KW-0862">Zinc</keyword>